<dbReference type="STRING" id="485914.Hmuk_0039"/>
<dbReference type="KEGG" id="hmu:Hmuk_0039"/>
<dbReference type="HOGENOM" id="CLU_3371314_0_0_2"/>
<name>C7NVS5_HALMD</name>
<sequence>MATIVAKAQPDPEHREQGEDTAADGGVQISDRAC</sequence>
<proteinExistence type="predicted"/>
<dbReference type="Proteomes" id="UP000001746">
    <property type="component" value="Chromosome"/>
</dbReference>
<organism evidence="2 3">
    <name type="scientific">Halomicrobium mukohataei (strain ATCC 700874 / DSM 12286 / JCM 9738 / NCIMB 13541)</name>
    <name type="common">Haloarcula mukohataei</name>
    <dbReference type="NCBI Taxonomy" id="485914"/>
    <lineage>
        <taxon>Archaea</taxon>
        <taxon>Methanobacteriati</taxon>
        <taxon>Methanobacteriota</taxon>
        <taxon>Stenosarchaea group</taxon>
        <taxon>Halobacteria</taxon>
        <taxon>Halobacteriales</taxon>
        <taxon>Haloarculaceae</taxon>
        <taxon>Halomicrobium</taxon>
    </lineage>
</organism>
<feature type="region of interest" description="Disordered" evidence="1">
    <location>
        <begin position="1"/>
        <end position="34"/>
    </location>
</feature>
<dbReference type="EMBL" id="CP001688">
    <property type="protein sequence ID" value="ACV46190.1"/>
    <property type="molecule type" value="Genomic_DNA"/>
</dbReference>
<dbReference type="AlphaFoldDB" id="C7NVS5"/>
<reference evidence="2 3" key="1">
    <citation type="journal article" date="2009" name="Stand. Genomic Sci.">
        <title>Complete genome sequence of Halomicrobium mukohataei type strain (arg-2).</title>
        <authorList>
            <person name="Tindall B.J."/>
            <person name="Schneider S."/>
            <person name="Lapidus A."/>
            <person name="Copeland A."/>
            <person name="Glavina Del Rio T."/>
            <person name="Nolan M."/>
            <person name="Lucas S."/>
            <person name="Chen F."/>
            <person name="Tice H."/>
            <person name="Cheng J.F."/>
            <person name="Saunders E."/>
            <person name="Bruce D."/>
            <person name="Goodwin L."/>
            <person name="Pitluck S."/>
            <person name="Mikhailova N."/>
            <person name="Pati A."/>
            <person name="Ivanova N."/>
            <person name="Mavrommatis K."/>
            <person name="Chen A."/>
            <person name="Palaniappan K."/>
            <person name="Chain P."/>
            <person name="Land M."/>
            <person name="Hauser L."/>
            <person name="Chang Y.J."/>
            <person name="Jeffries C.D."/>
            <person name="Brettin T."/>
            <person name="Han C."/>
            <person name="Rohde M."/>
            <person name="Goker M."/>
            <person name="Bristow J."/>
            <person name="Eisen J.A."/>
            <person name="Markowitz V."/>
            <person name="Hugenholtz P."/>
            <person name="Klenk H.P."/>
            <person name="Kyrpides N.C."/>
            <person name="Detter J.C."/>
        </authorList>
    </citation>
    <scope>NUCLEOTIDE SEQUENCE [LARGE SCALE GENOMIC DNA]</scope>
    <source>
        <strain evidence="3">ATCC 700874 / DSM 12286 / JCM 9738 / NCIMB 13541</strain>
    </source>
</reference>
<keyword evidence="3" id="KW-1185">Reference proteome</keyword>
<evidence type="ECO:0000256" key="1">
    <source>
        <dbReference type="SAM" id="MobiDB-lite"/>
    </source>
</evidence>
<accession>C7NVS5</accession>
<evidence type="ECO:0000313" key="2">
    <source>
        <dbReference type="EMBL" id="ACV46190.1"/>
    </source>
</evidence>
<protein>
    <submittedName>
        <fullName evidence="2">Uncharacterized protein</fullName>
    </submittedName>
</protein>
<evidence type="ECO:0000313" key="3">
    <source>
        <dbReference type="Proteomes" id="UP000001746"/>
    </source>
</evidence>
<gene>
    <name evidence="2" type="ordered locus">Hmuk_0039</name>
</gene>